<dbReference type="InterPro" id="IPR051412">
    <property type="entry name" value="Formin_Homology_Diaphanous_sf"/>
</dbReference>
<feature type="region of interest" description="Disordered" evidence="1">
    <location>
        <begin position="319"/>
        <end position="348"/>
    </location>
</feature>
<dbReference type="PANTHER" id="PTHR45691:SF6">
    <property type="entry name" value="PROTEIN DIAPHANOUS"/>
    <property type="match status" value="1"/>
</dbReference>
<dbReference type="OrthoDB" id="1104827at2759"/>
<evidence type="ECO:0000256" key="1">
    <source>
        <dbReference type="SAM" id="MobiDB-lite"/>
    </source>
</evidence>
<evidence type="ECO:0000313" key="3">
    <source>
        <dbReference type="EMBL" id="KHJ88851.1"/>
    </source>
</evidence>
<sequence length="357" mass="40321">MEACDEIRKSQGFRTFLELVLLFGNFMGQSSKTYKETFAFEMSVLTKLMDTKDVDNKRTLLHYMVDAMRKFSPKSCRFAQEDFYHCIAAARVNGDELEKGVAALRQNVTKLDNCLKTYQKQSDDDKFVEIMSVFLTKAQGELGIIETMHGKMKSDWANFSKYYAFDTKKYPMEQFFADMKTFKEQYEGVYRELELERLRAEKESEESKAKRKRAQAPQKEQPVRGGCGLGASRLQTAVDSPGVLDELDKMMAVGGLAKLLQGPRTPRNAGRTKTGRAALQRQRSRGADFLLREALEGGSAARAPLTVLPPAPEKVRIRRKGAPTVEVALRPAETSPSHKENNGSPTTEELLARLQQY</sequence>
<dbReference type="EMBL" id="KN555102">
    <property type="protein sequence ID" value="KHJ88851.1"/>
    <property type="molecule type" value="Genomic_DNA"/>
</dbReference>
<reference evidence="3 4" key="1">
    <citation type="submission" date="2014-03" db="EMBL/GenBank/DDBJ databases">
        <title>Draft genome of the hookworm Oesophagostomum dentatum.</title>
        <authorList>
            <person name="Mitreva M."/>
        </authorList>
    </citation>
    <scope>NUCLEOTIDE SEQUENCE [LARGE SCALE GENOMIC DNA]</scope>
    <source>
        <strain evidence="3 4">OD-Hann</strain>
    </source>
</reference>
<dbReference type="Pfam" id="PF02181">
    <property type="entry name" value="FH2"/>
    <property type="match status" value="1"/>
</dbReference>
<dbReference type="Gene3D" id="1.20.58.2220">
    <property type="entry name" value="Formin, FH2 domain"/>
    <property type="match status" value="1"/>
</dbReference>
<dbReference type="GO" id="GO:0030041">
    <property type="term" value="P:actin filament polymerization"/>
    <property type="evidence" value="ECO:0007669"/>
    <property type="project" value="TreeGrafter"/>
</dbReference>
<dbReference type="InterPro" id="IPR042201">
    <property type="entry name" value="FH2_Formin_sf"/>
</dbReference>
<evidence type="ECO:0000313" key="4">
    <source>
        <dbReference type="Proteomes" id="UP000053660"/>
    </source>
</evidence>
<dbReference type="GO" id="GO:0005884">
    <property type="term" value="C:actin filament"/>
    <property type="evidence" value="ECO:0007669"/>
    <property type="project" value="TreeGrafter"/>
</dbReference>
<dbReference type="PROSITE" id="PS51444">
    <property type="entry name" value="FH2"/>
    <property type="match status" value="1"/>
</dbReference>
<keyword evidence="4" id="KW-1185">Reference proteome</keyword>
<dbReference type="AlphaFoldDB" id="A0A0B1SY57"/>
<protein>
    <recommendedName>
        <fullName evidence="2">FH2 domain-containing protein</fullName>
    </recommendedName>
</protein>
<dbReference type="Proteomes" id="UP000053660">
    <property type="component" value="Unassembled WGS sequence"/>
</dbReference>
<feature type="region of interest" description="Disordered" evidence="1">
    <location>
        <begin position="261"/>
        <end position="283"/>
    </location>
</feature>
<dbReference type="SUPFAM" id="SSF101447">
    <property type="entry name" value="Formin homology 2 domain (FH2 domain)"/>
    <property type="match status" value="1"/>
</dbReference>
<name>A0A0B1SY57_OESDE</name>
<gene>
    <name evidence="3" type="ORF">OESDEN_11345</name>
</gene>
<proteinExistence type="predicted"/>
<dbReference type="InterPro" id="IPR015425">
    <property type="entry name" value="FH2_Formin"/>
</dbReference>
<dbReference type="PANTHER" id="PTHR45691">
    <property type="entry name" value="PROTEIN DIAPHANOUS"/>
    <property type="match status" value="1"/>
</dbReference>
<feature type="region of interest" description="Disordered" evidence="1">
    <location>
        <begin position="200"/>
        <end position="228"/>
    </location>
</feature>
<evidence type="ECO:0000259" key="2">
    <source>
        <dbReference type="PROSITE" id="PS51444"/>
    </source>
</evidence>
<accession>A0A0B1SY57</accession>
<organism evidence="3 4">
    <name type="scientific">Oesophagostomum dentatum</name>
    <name type="common">Nodular worm</name>
    <dbReference type="NCBI Taxonomy" id="61180"/>
    <lineage>
        <taxon>Eukaryota</taxon>
        <taxon>Metazoa</taxon>
        <taxon>Ecdysozoa</taxon>
        <taxon>Nematoda</taxon>
        <taxon>Chromadorea</taxon>
        <taxon>Rhabditida</taxon>
        <taxon>Rhabditina</taxon>
        <taxon>Rhabditomorpha</taxon>
        <taxon>Strongyloidea</taxon>
        <taxon>Strongylidae</taxon>
        <taxon>Oesophagostomum</taxon>
    </lineage>
</organism>
<feature type="domain" description="FH2" evidence="2">
    <location>
        <begin position="1"/>
        <end position="212"/>
    </location>
</feature>